<evidence type="ECO:0000256" key="7">
    <source>
        <dbReference type="SAM" id="Phobius"/>
    </source>
</evidence>
<evidence type="ECO:0000256" key="6">
    <source>
        <dbReference type="ARBA" id="ARBA00023136"/>
    </source>
</evidence>
<dbReference type="PANTHER" id="PTHR34856:SF2">
    <property type="entry name" value="PROTEIN NRFD"/>
    <property type="match status" value="1"/>
</dbReference>
<keyword evidence="5 7" id="KW-1133">Transmembrane helix</keyword>
<feature type="transmembrane region" description="Helical" evidence="7">
    <location>
        <begin position="34"/>
        <end position="53"/>
    </location>
</feature>
<proteinExistence type="inferred from homology"/>
<feature type="transmembrane region" description="Helical" evidence="7">
    <location>
        <begin position="59"/>
        <end position="81"/>
    </location>
</feature>
<gene>
    <name evidence="8" type="ORF">ADH67_07965</name>
</gene>
<keyword evidence="9" id="KW-1185">Reference proteome</keyword>
<comment type="subcellular location">
    <subcellularLocation>
        <location evidence="1">Cell membrane</location>
        <topology evidence="1">Multi-pass membrane protein</topology>
    </subcellularLocation>
</comment>
<dbReference type="RefSeq" id="WP_066595197.1">
    <property type="nucleotide sequence ID" value="NZ_CAJTBZ010000002.1"/>
</dbReference>
<keyword evidence="3" id="KW-1003">Cell membrane</keyword>
<evidence type="ECO:0000256" key="3">
    <source>
        <dbReference type="ARBA" id="ARBA00022475"/>
    </source>
</evidence>
<keyword evidence="6 7" id="KW-0472">Membrane</keyword>
<dbReference type="Proteomes" id="UP000214610">
    <property type="component" value="Unassembled WGS sequence"/>
</dbReference>
<feature type="transmembrane region" description="Helical" evidence="7">
    <location>
        <begin position="145"/>
        <end position="164"/>
    </location>
</feature>
<sequence length="301" mass="33343">MKEKTWVSGSLSPYQLHDITHRPDWENLIVWDAYLNNMTSGFMVITGLAWMAGPGYFTALLPWAITVALAIVVVDLILLIFDLGDPFRFTNAMRVMRFTSPLSVGVWGLASYATCVGFAVGLYWLSYISAHTTDFLNPYIDILDMLTRMFVILAFLGALVVICYKGVAFSCTSQPGVKNARWLTSFMVADAMLMGLGVYSIMVAILQAPEAIAYLMLPTLILIIARCIAFYLLSLDLNPRAKLTNSKMENFWVKFSVYILGGVIAFGCCFIGPFGVTVAGVIALVVGLIERYWIISTTKKI</sequence>
<reference evidence="9" key="1">
    <citation type="submission" date="2017-05" db="EMBL/GenBank/DDBJ databases">
        <title>Improved OligoMM genomes.</title>
        <authorList>
            <person name="Garzetti D."/>
        </authorList>
    </citation>
    <scope>NUCLEOTIDE SEQUENCE [LARGE SCALE GENOMIC DNA]</scope>
    <source>
        <strain evidence="9">YL45</strain>
    </source>
</reference>
<dbReference type="InterPro" id="IPR052049">
    <property type="entry name" value="Electron_transfer_protein"/>
</dbReference>
<dbReference type="InterPro" id="IPR005614">
    <property type="entry name" value="NrfD-like"/>
</dbReference>
<evidence type="ECO:0000313" key="8">
    <source>
        <dbReference type="EMBL" id="OXE47707.1"/>
    </source>
</evidence>
<evidence type="ECO:0000256" key="4">
    <source>
        <dbReference type="ARBA" id="ARBA00022692"/>
    </source>
</evidence>
<protein>
    <submittedName>
        <fullName evidence="8">Polysulfide reductase</fullName>
    </submittedName>
</protein>
<dbReference type="GO" id="GO:0005886">
    <property type="term" value="C:plasma membrane"/>
    <property type="evidence" value="ECO:0007669"/>
    <property type="project" value="UniProtKB-SubCell"/>
</dbReference>
<comment type="caution">
    <text evidence="8">The sequence shown here is derived from an EMBL/GenBank/DDBJ whole genome shotgun (WGS) entry which is preliminary data.</text>
</comment>
<feature type="transmembrane region" description="Helical" evidence="7">
    <location>
        <begin position="212"/>
        <end position="235"/>
    </location>
</feature>
<comment type="similarity">
    <text evidence="2">Belongs to the NrfD family.</text>
</comment>
<feature type="transmembrane region" description="Helical" evidence="7">
    <location>
        <begin position="102"/>
        <end position="125"/>
    </location>
</feature>
<evidence type="ECO:0000256" key="1">
    <source>
        <dbReference type="ARBA" id="ARBA00004651"/>
    </source>
</evidence>
<dbReference type="Gene3D" id="1.20.1630.10">
    <property type="entry name" value="Formate dehydrogenase/DMSO reductase domain"/>
    <property type="match status" value="1"/>
</dbReference>
<evidence type="ECO:0000256" key="2">
    <source>
        <dbReference type="ARBA" id="ARBA00008929"/>
    </source>
</evidence>
<accession>A0A227KIS3</accession>
<dbReference type="Pfam" id="PF03916">
    <property type="entry name" value="NrfD"/>
    <property type="match status" value="1"/>
</dbReference>
<dbReference type="PANTHER" id="PTHR34856">
    <property type="entry name" value="PROTEIN NRFD"/>
    <property type="match status" value="1"/>
</dbReference>
<keyword evidence="4 7" id="KW-0812">Transmembrane</keyword>
<dbReference type="EMBL" id="NHMP01000004">
    <property type="protein sequence ID" value="OXE47707.1"/>
    <property type="molecule type" value="Genomic_DNA"/>
</dbReference>
<evidence type="ECO:0000313" key="9">
    <source>
        <dbReference type="Proteomes" id="UP000214610"/>
    </source>
</evidence>
<dbReference type="GeneID" id="78362736"/>
<name>A0A227KIS3_9BURK</name>
<organism evidence="8 9">
    <name type="scientific">Turicimonas muris</name>
    <dbReference type="NCBI Taxonomy" id="1796652"/>
    <lineage>
        <taxon>Bacteria</taxon>
        <taxon>Pseudomonadati</taxon>
        <taxon>Pseudomonadota</taxon>
        <taxon>Betaproteobacteria</taxon>
        <taxon>Burkholderiales</taxon>
        <taxon>Sutterellaceae</taxon>
        <taxon>Turicimonas</taxon>
    </lineage>
</organism>
<evidence type="ECO:0000256" key="5">
    <source>
        <dbReference type="ARBA" id="ARBA00022989"/>
    </source>
</evidence>
<dbReference type="AlphaFoldDB" id="A0A227KIS3"/>
<feature type="transmembrane region" description="Helical" evidence="7">
    <location>
        <begin position="185"/>
        <end position="206"/>
    </location>
</feature>
<feature type="transmembrane region" description="Helical" evidence="7">
    <location>
        <begin position="256"/>
        <end position="289"/>
    </location>
</feature>